<dbReference type="InterPro" id="IPR011989">
    <property type="entry name" value="ARM-like"/>
</dbReference>
<keyword evidence="4" id="KW-1133">Transmembrane helix</keyword>
<feature type="transmembrane region" description="Helical" evidence="4">
    <location>
        <begin position="12"/>
        <end position="31"/>
    </location>
</feature>
<evidence type="ECO:0000256" key="3">
    <source>
        <dbReference type="ARBA" id="ARBA00022927"/>
    </source>
</evidence>
<dbReference type="GO" id="GO:0015031">
    <property type="term" value="P:protein transport"/>
    <property type="evidence" value="ECO:0007669"/>
    <property type="project" value="UniProtKB-KW"/>
</dbReference>
<dbReference type="InterPro" id="IPR016024">
    <property type="entry name" value="ARM-type_fold"/>
</dbReference>
<organism evidence="5 6">
    <name type="scientific">Vitrella brassicaformis (strain CCMP3155)</name>
    <dbReference type="NCBI Taxonomy" id="1169540"/>
    <lineage>
        <taxon>Eukaryota</taxon>
        <taxon>Sar</taxon>
        <taxon>Alveolata</taxon>
        <taxon>Colpodellida</taxon>
        <taxon>Vitrellaceae</taxon>
        <taxon>Vitrella</taxon>
    </lineage>
</organism>
<dbReference type="SUPFAM" id="SSF48371">
    <property type="entry name" value="ARM repeat"/>
    <property type="match status" value="1"/>
</dbReference>
<evidence type="ECO:0008006" key="7">
    <source>
        <dbReference type="Google" id="ProtNLM"/>
    </source>
</evidence>
<dbReference type="EMBL" id="CDMY01000343">
    <property type="protein sequence ID" value="CEM03510.1"/>
    <property type="molecule type" value="Genomic_DNA"/>
</dbReference>
<keyword evidence="2" id="KW-0813">Transport</keyword>
<sequence>MDHRFSTASFPAMGLWGFSSAFLLQGAWFRWGFESFLIRSIFGSLFLICVGGRLAIPPYQRTFMSLSVARLLGCMQSWNLVTSRTAACELHIRLDKDPAAVVGEMLAANAIPILVGLLTHGPTGMVTDRVITFLLYIAHSSEAACRAIRHAGAIEPLLDILRWLCDNPNSRAQLLENGTSLLMLIVRTPQPLQQALPIAHVLVALINTADQPVSVLCPALLALSILTQFSREAIVQVVSGVYRRTLSLMTHENRMVGVSAIRIARCLIQGSIHVSLAMVSEHMADMCLLLLSDDPLVAIEASTTVNAIVAEGAYGGIQAVIEGGVVPVLVQRLAAGDADDETRAEMAFAFHEIAANGRQAQAEYGVECGCVGPLCSMLASYHLQAARIALMSVGAVLGVGVNKQIIEGLPENPYCALVEQAGGVAALQQLLTHGMPELALLSRMILDIHSLAAAAAPHNFPEHVAGLPDTDEVATNVSDDLSEPEE</sequence>
<dbReference type="PANTHER" id="PTHR23316">
    <property type="entry name" value="IMPORTIN ALPHA"/>
    <property type="match status" value="1"/>
</dbReference>
<proteinExistence type="inferred from homology"/>
<dbReference type="PhylomeDB" id="A0A0G4EYI1"/>
<reference evidence="5 6" key="1">
    <citation type="submission" date="2014-11" db="EMBL/GenBank/DDBJ databases">
        <authorList>
            <person name="Zhu J."/>
            <person name="Qi W."/>
            <person name="Song R."/>
        </authorList>
    </citation>
    <scope>NUCLEOTIDE SEQUENCE [LARGE SCALE GENOMIC DNA]</scope>
</reference>
<dbReference type="VEuPathDB" id="CryptoDB:Vbra_5455"/>
<evidence type="ECO:0000256" key="4">
    <source>
        <dbReference type="SAM" id="Phobius"/>
    </source>
</evidence>
<evidence type="ECO:0000256" key="1">
    <source>
        <dbReference type="ARBA" id="ARBA00010394"/>
    </source>
</evidence>
<dbReference type="STRING" id="1169540.A0A0G4EYI1"/>
<name>A0A0G4EYI1_VITBC</name>
<dbReference type="InParanoid" id="A0A0G4EYI1"/>
<keyword evidence="4" id="KW-0472">Membrane</keyword>
<keyword evidence="4" id="KW-0812">Transmembrane</keyword>
<dbReference type="AlphaFoldDB" id="A0A0G4EYI1"/>
<protein>
    <recommendedName>
        <fullName evidence="7">Armadillo repeat-containing domain-containing protein</fullName>
    </recommendedName>
</protein>
<keyword evidence="6" id="KW-1185">Reference proteome</keyword>
<dbReference type="Proteomes" id="UP000041254">
    <property type="component" value="Unassembled WGS sequence"/>
</dbReference>
<evidence type="ECO:0000313" key="5">
    <source>
        <dbReference type="EMBL" id="CEM03510.1"/>
    </source>
</evidence>
<gene>
    <name evidence="5" type="ORF">Vbra_5455</name>
</gene>
<accession>A0A0G4EYI1</accession>
<evidence type="ECO:0000256" key="2">
    <source>
        <dbReference type="ARBA" id="ARBA00022448"/>
    </source>
</evidence>
<feature type="transmembrane region" description="Helical" evidence="4">
    <location>
        <begin position="37"/>
        <end position="56"/>
    </location>
</feature>
<comment type="similarity">
    <text evidence="1">Belongs to the importin alpha family.</text>
</comment>
<dbReference type="InterPro" id="IPR000225">
    <property type="entry name" value="Armadillo"/>
</dbReference>
<keyword evidence="3" id="KW-0653">Protein transport</keyword>
<evidence type="ECO:0000313" key="6">
    <source>
        <dbReference type="Proteomes" id="UP000041254"/>
    </source>
</evidence>
<dbReference type="Gene3D" id="1.25.10.10">
    <property type="entry name" value="Leucine-rich Repeat Variant"/>
    <property type="match status" value="1"/>
</dbReference>
<dbReference type="SMART" id="SM00185">
    <property type="entry name" value="ARM"/>
    <property type="match status" value="5"/>
</dbReference>